<dbReference type="Proteomes" id="UP000008004">
    <property type="component" value="Chromosome"/>
</dbReference>
<dbReference type="EMBL" id="CP003322">
    <property type="protein sequence ID" value="AFC45689.1"/>
    <property type="molecule type" value="Genomic_DNA"/>
</dbReference>
<dbReference type="AlphaFoldDB" id="H8ITD5"/>
<protein>
    <submittedName>
        <fullName evidence="1">Uncharacterized protein</fullName>
    </submittedName>
</protein>
<dbReference type="KEGG" id="mia:OCU_44700"/>
<dbReference type="PATRIC" id="fig|487521.10.peg.4480"/>
<evidence type="ECO:0000313" key="1">
    <source>
        <dbReference type="EMBL" id="AFC45689.1"/>
    </source>
</evidence>
<accession>H8ITD5</accession>
<organism evidence="1 2">
    <name type="scientific">Mycobacterium intracellulare (strain ATCC 13950 / DSM 43223 / JCM 6384 / NCTC 13025 / 3600)</name>
    <dbReference type="NCBI Taxonomy" id="487521"/>
    <lineage>
        <taxon>Bacteria</taxon>
        <taxon>Bacillati</taxon>
        <taxon>Actinomycetota</taxon>
        <taxon>Actinomycetes</taxon>
        <taxon>Mycobacteriales</taxon>
        <taxon>Mycobacteriaceae</taxon>
        <taxon>Mycobacterium</taxon>
        <taxon>Mycobacterium avium complex (MAC)</taxon>
    </lineage>
</organism>
<dbReference type="HOGENOM" id="CLU_2247042_0_0_11"/>
<gene>
    <name evidence="1" type="ordered locus">OCU_44700</name>
</gene>
<reference evidence="1 2" key="1">
    <citation type="journal article" date="2012" name="J. Bacteriol.">
        <title>Complete genome sequence of Mycobacterium intracellulare strain ATCC 13950T.</title>
        <authorList>
            <person name="Kim B.J."/>
            <person name="Choi B.S."/>
            <person name="Lim J.S."/>
            <person name="Choi I.Y."/>
            <person name="Lee J.H."/>
            <person name="Chun J."/>
            <person name="Kook Y.H."/>
            <person name="Kim B.J."/>
        </authorList>
    </citation>
    <scope>NUCLEOTIDE SEQUENCE [LARGE SCALE GENOMIC DNA]</scope>
    <source>
        <strain evidence="2">ATCC 13950 / DSM 43223 / JCM 6384 / NCTC 13025 / 3600</strain>
    </source>
</reference>
<proteinExistence type="predicted"/>
<name>H8ITD5_MYCIA</name>
<sequence length="104" mass="11034">MGADDAGRGRLLGPGPDGAGWRVVAALAHHAPRDSRTTTFGAAAGVRRGNALPSHTHCSLANIFSVRLPWQWLGRAAGRRRFRGDRPVLRKAGYAALVANLVAE</sequence>
<evidence type="ECO:0000313" key="2">
    <source>
        <dbReference type="Proteomes" id="UP000008004"/>
    </source>
</evidence>